<accession>A0A1W2EQA9</accession>
<keyword evidence="1" id="KW-0812">Transmembrane</keyword>
<dbReference type="RefSeq" id="WP_139798524.1">
    <property type="nucleotide sequence ID" value="NZ_FWXR01000030.1"/>
</dbReference>
<feature type="transmembrane region" description="Helical" evidence="1">
    <location>
        <begin position="39"/>
        <end position="60"/>
    </location>
</feature>
<keyword evidence="3" id="KW-1185">Reference proteome</keyword>
<keyword evidence="1" id="KW-1133">Transmembrane helix</keyword>
<evidence type="ECO:0000256" key="1">
    <source>
        <dbReference type="SAM" id="Phobius"/>
    </source>
</evidence>
<reference evidence="2 3" key="1">
    <citation type="submission" date="2017-04" db="EMBL/GenBank/DDBJ databases">
        <authorList>
            <person name="Afonso C.L."/>
            <person name="Miller P.J."/>
            <person name="Scott M.A."/>
            <person name="Spackman E."/>
            <person name="Goraichik I."/>
            <person name="Dimitrov K.M."/>
            <person name="Suarez D.L."/>
            <person name="Swayne D.E."/>
        </authorList>
    </citation>
    <scope>NUCLEOTIDE SEQUENCE [LARGE SCALE GENOMIC DNA]</scope>
    <source>
        <strain evidence="2 3">CGMCC 1.10972</strain>
    </source>
</reference>
<dbReference type="STRING" id="937218.SAMN06297251_1307"/>
<sequence length="74" mass="7927">MKMPLIWLIGALVVFLVFLANVAVGAADGAGFVARTGELLLIIATSILFVVGTLLCEARAKSRHQSQKSREETL</sequence>
<organism evidence="2 3">
    <name type="scientific">Fulvimarina manganoxydans</name>
    <dbReference type="NCBI Taxonomy" id="937218"/>
    <lineage>
        <taxon>Bacteria</taxon>
        <taxon>Pseudomonadati</taxon>
        <taxon>Pseudomonadota</taxon>
        <taxon>Alphaproteobacteria</taxon>
        <taxon>Hyphomicrobiales</taxon>
        <taxon>Aurantimonadaceae</taxon>
        <taxon>Fulvimarina</taxon>
    </lineage>
</organism>
<dbReference type="EMBL" id="FWXR01000030">
    <property type="protein sequence ID" value="SMD11712.1"/>
    <property type="molecule type" value="Genomic_DNA"/>
</dbReference>
<name>A0A1W2EQA9_9HYPH</name>
<keyword evidence="1" id="KW-0472">Membrane</keyword>
<dbReference type="AlphaFoldDB" id="A0A1W2EQA9"/>
<evidence type="ECO:0000313" key="2">
    <source>
        <dbReference type="EMBL" id="SMD11712.1"/>
    </source>
</evidence>
<dbReference type="Proteomes" id="UP000192656">
    <property type="component" value="Unassembled WGS sequence"/>
</dbReference>
<proteinExistence type="predicted"/>
<protein>
    <submittedName>
        <fullName evidence="2">Uncharacterized protein</fullName>
    </submittedName>
</protein>
<evidence type="ECO:0000313" key="3">
    <source>
        <dbReference type="Proteomes" id="UP000192656"/>
    </source>
</evidence>
<gene>
    <name evidence="2" type="ORF">SAMN06297251_1307</name>
</gene>